<dbReference type="InterPro" id="IPR001584">
    <property type="entry name" value="Integrase_cat-core"/>
</dbReference>
<dbReference type="InterPro" id="IPR050951">
    <property type="entry name" value="Retrovirus_Pol_polyprotein"/>
</dbReference>
<evidence type="ECO:0000313" key="3">
    <source>
        <dbReference type="Proteomes" id="UP000675881"/>
    </source>
</evidence>
<protein>
    <submittedName>
        <fullName evidence="2">(salmon louse) hypothetical protein</fullName>
    </submittedName>
</protein>
<dbReference type="GO" id="GO:0015074">
    <property type="term" value="P:DNA integration"/>
    <property type="evidence" value="ECO:0007669"/>
    <property type="project" value="InterPro"/>
</dbReference>
<dbReference type="Gene3D" id="3.30.420.10">
    <property type="entry name" value="Ribonuclease H-like superfamily/Ribonuclease H"/>
    <property type="match status" value="1"/>
</dbReference>
<dbReference type="AlphaFoldDB" id="A0A7R8HBM9"/>
<dbReference type="PANTHER" id="PTHR37984">
    <property type="entry name" value="PROTEIN CBG26694"/>
    <property type="match status" value="1"/>
</dbReference>
<gene>
    <name evidence="2" type="ORF">LSAA_12317</name>
</gene>
<name>A0A7R8HBM9_LEPSM</name>
<evidence type="ECO:0000313" key="2">
    <source>
        <dbReference type="EMBL" id="CAF2975182.1"/>
    </source>
</evidence>
<feature type="domain" description="Integrase catalytic" evidence="1">
    <location>
        <begin position="10"/>
        <end position="172"/>
    </location>
</feature>
<dbReference type="InterPro" id="IPR012337">
    <property type="entry name" value="RNaseH-like_sf"/>
</dbReference>
<dbReference type="OrthoDB" id="441971at2759"/>
<dbReference type="PANTHER" id="PTHR37984:SF5">
    <property type="entry name" value="PROTEIN NYNRIN-LIKE"/>
    <property type="match status" value="1"/>
</dbReference>
<dbReference type="Proteomes" id="UP000675881">
    <property type="component" value="Chromosome 6"/>
</dbReference>
<accession>A0A7R8HBM9</accession>
<sequence length="172" mass="19595">MHENEEPRPVVALPMAKSFNDVVSMDLKYWKKNFYFMVMVDAATRFCAACTISNKIPSNIIQCIFRTWISKFGALKKFLMDNGREFSNNEMIGLGEKFNIRIMNIAAYSPFSSGLCERTNGIFGGFSLYQLVFGFNTNYPSLDVYILPTMEPTTKSETVRRNLSALNSARCE</sequence>
<dbReference type="EMBL" id="HG994585">
    <property type="protein sequence ID" value="CAF2975182.1"/>
    <property type="molecule type" value="Genomic_DNA"/>
</dbReference>
<dbReference type="Pfam" id="PF00665">
    <property type="entry name" value="rve"/>
    <property type="match status" value="1"/>
</dbReference>
<reference evidence="2" key="1">
    <citation type="submission" date="2021-02" db="EMBL/GenBank/DDBJ databases">
        <authorList>
            <person name="Bekaert M."/>
        </authorList>
    </citation>
    <scope>NUCLEOTIDE SEQUENCE</scope>
    <source>
        <strain evidence="2">IoA-00</strain>
    </source>
</reference>
<keyword evidence="3" id="KW-1185">Reference proteome</keyword>
<evidence type="ECO:0000259" key="1">
    <source>
        <dbReference type="PROSITE" id="PS50994"/>
    </source>
</evidence>
<organism evidence="2 3">
    <name type="scientific">Lepeophtheirus salmonis</name>
    <name type="common">Salmon louse</name>
    <name type="synonym">Caligus salmonis</name>
    <dbReference type="NCBI Taxonomy" id="72036"/>
    <lineage>
        <taxon>Eukaryota</taxon>
        <taxon>Metazoa</taxon>
        <taxon>Ecdysozoa</taxon>
        <taxon>Arthropoda</taxon>
        <taxon>Crustacea</taxon>
        <taxon>Multicrustacea</taxon>
        <taxon>Hexanauplia</taxon>
        <taxon>Copepoda</taxon>
        <taxon>Siphonostomatoida</taxon>
        <taxon>Caligidae</taxon>
        <taxon>Lepeophtheirus</taxon>
    </lineage>
</organism>
<dbReference type="GO" id="GO:0003676">
    <property type="term" value="F:nucleic acid binding"/>
    <property type="evidence" value="ECO:0007669"/>
    <property type="project" value="InterPro"/>
</dbReference>
<dbReference type="InterPro" id="IPR036397">
    <property type="entry name" value="RNaseH_sf"/>
</dbReference>
<dbReference type="PROSITE" id="PS50994">
    <property type="entry name" value="INTEGRASE"/>
    <property type="match status" value="1"/>
</dbReference>
<dbReference type="SUPFAM" id="SSF53098">
    <property type="entry name" value="Ribonuclease H-like"/>
    <property type="match status" value="1"/>
</dbReference>
<proteinExistence type="predicted"/>